<protein>
    <recommendedName>
        <fullName evidence="5">Cytochrome c domain-containing protein</fullName>
    </recommendedName>
</protein>
<reference evidence="3 4" key="1">
    <citation type="journal article" date="2018" name="Int. J. Syst. Evol. Microbiol.">
        <title>Rubneribacter badeniensis gen. nov., sp. nov. and Enteroscipio rubneri gen. nov., sp. nov., new members of the Eggerthellaceae isolated from human faeces.</title>
        <authorList>
            <person name="Danylec N."/>
            <person name="Gobl A."/>
            <person name="Stoll D.A."/>
            <person name="Hetzer B."/>
            <person name="Kulling S.E."/>
            <person name="Huch M."/>
        </authorList>
    </citation>
    <scope>NUCLEOTIDE SEQUENCE [LARGE SCALE GENOMIC DNA]</scope>
    <source>
        <strain evidence="3 4">ResAG-85</strain>
    </source>
</reference>
<dbReference type="AlphaFoldDB" id="A0A2K2U7G9"/>
<gene>
    <name evidence="3" type="ORF">C2L80_02070</name>
    <name evidence="2" type="ORF">K8V16_06545</name>
</gene>
<feature type="chain" id="PRO_5044576705" description="Cytochrome c domain-containing protein" evidence="1">
    <location>
        <begin position="24"/>
        <end position="142"/>
    </location>
</feature>
<dbReference type="EMBL" id="DYZL01000136">
    <property type="protein sequence ID" value="HJH43439.1"/>
    <property type="molecule type" value="Genomic_DNA"/>
</dbReference>
<keyword evidence="1" id="KW-0732">Signal</keyword>
<name>A0A2K2U7G9_9ACTN</name>
<evidence type="ECO:0000256" key="1">
    <source>
        <dbReference type="SAM" id="SignalP"/>
    </source>
</evidence>
<keyword evidence="4" id="KW-1185">Reference proteome</keyword>
<dbReference type="Proteomes" id="UP000789325">
    <property type="component" value="Unassembled WGS sequence"/>
</dbReference>
<evidence type="ECO:0000313" key="4">
    <source>
        <dbReference type="Proteomes" id="UP000236488"/>
    </source>
</evidence>
<feature type="signal peptide" evidence="1">
    <location>
        <begin position="1"/>
        <end position="23"/>
    </location>
</feature>
<proteinExistence type="predicted"/>
<evidence type="ECO:0000313" key="3">
    <source>
        <dbReference type="EMBL" id="PNV66224.1"/>
    </source>
</evidence>
<sequence length="142" mass="14429">MRAFSLRGASALVLASLAAVPLAGCSGGHQVIEAGEDCSSCHADEKAVFEISGVPEGAVESGSRVVVETQAASVSVCVPLLASEDGSYYVFEERSRASAEDGRVELELEDGLWALCPDGGGTSASVLVHVDSSRSDAATVGL</sequence>
<reference evidence="2" key="3">
    <citation type="submission" date="2021-09" db="EMBL/GenBank/DDBJ databases">
        <authorList>
            <person name="Gilroy R."/>
        </authorList>
    </citation>
    <scope>NUCLEOTIDE SEQUENCE</scope>
    <source>
        <strain evidence="2">USAMLcec12-2067</strain>
    </source>
</reference>
<comment type="caution">
    <text evidence="3">The sequence shown here is derived from an EMBL/GenBank/DDBJ whole genome shotgun (WGS) entry which is preliminary data.</text>
</comment>
<evidence type="ECO:0000313" key="2">
    <source>
        <dbReference type="EMBL" id="HJH43439.1"/>
    </source>
</evidence>
<organism evidence="3 4">
    <name type="scientific">Rubneribacter badeniensis</name>
    <dbReference type="NCBI Taxonomy" id="2070688"/>
    <lineage>
        <taxon>Bacteria</taxon>
        <taxon>Bacillati</taxon>
        <taxon>Actinomycetota</taxon>
        <taxon>Coriobacteriia</taxon>
        <taxon>Eggerthellales</taxon>
        <taxon>Eggerthellaceae</taxon>
        <taxon>Rubneribacter</taxon>
    </lineage>
</organism>
<dbReference type="RefSeq" id="WP_087195626.1">
    <property type="nucleotide sequence ID" value="NZ_DBEYRC010000147.1"/>
</dbReference>
<accession>A0A2K2U7G9</accession>
<dbReference type="Proteomes" id="UP000236488">
    <property type="component" value="Unassembled WGS sequence"/>
</dbReference>
<evidence type="ECO:0008006" key="5">
    <source>
        <dbReference type="Google" id="ProtNLM"/>
    </source>
</evidence>
<dbReference type="EMBL" id="PPEL01000005">
    <property type="protein sequence ID" value="PNV66224.1"/>
    <property type="molecule type" value="Genomic_DNA"/>
</dbReference>
<reference evidence="2" key="2">
    <citation type="journal article" date="2021" name="PeerJ">
        <title>Extensive microbial diversity within the chicken gut microbiome revealed by metagenomics and culture.</title>
        <authorList>
            <person name="Gilroy R."/>
            <person name="Ravi A."/>
            <person name="Getino M."/>
            <person name="Pursley I."/>
            <person name="Horton D.L."/>
            <person name="Alikhan N.F."/>
            <person name="Baker D."/>
            <person name="Gharbi K."/>
            <person name="Hall N."/>
            <person name="Watson M."/>
            <person name="Adriaenssens E.M."/>
            <person name="Foster-Nyarko E."/>
            <person name="Jarju S."/>
            <person name="Secka A."/>
            <person name="Antonio M."/>
            <person name="Oren A."/>
            <person name="Chaudhuri R.R."/>
            <person name="La Ragione R."/>
            <person name="Hildebrand F."/>
            <person name="Pallen M.J."/>
        </authorList>
    </citation>
    <scope>NUCLEOTIDE SEQUENCE</scope>
    <source>
        <strain evidence="2">USAMLcec12-2067</strain>
    </source>
</reference>